<organism evidence="1 2">
    <name type="scientific">Cinchona calisaya</name>
    <dbReference type="NCBI Taxonomy" id="153742"/>
    <lineage>
        <taxon>Eukaryota</taxon>
        <taxon>Viridiplantae</taxon>
        <taxon>Streptophyta</taxon>
        <taxon>Embryophyta</taxon>
        <taxon>Tracheophyta</taxon>
        <taxon>Spermatophyta</taxon>
        <taxon>Magnoliopsida</taxon>
        <taxon>eudicotyledons</taxon>
        <taxon>Gunneridae</taxon>
        <taxon>Pentapetalae</taxon>
        <taxon>asterids</taxon>
        <taxon>lamiids</taxon>
        <taxon>Gentianales</taxon>
        <taxon>Rubiaceae</taxon>
        <taxon>Cinchonoideae</taxon>
        <taxon>Cinchoneae</taxon>
        <taxon>Cinchona</taxon>
    </lineage>
</organism>
<dbReference type="PANTHER" id="PTHR33702:SF2">
    <property type="match status" value="1"/>
</dbReference>
<sequence>MDILPFGYLDGLKRYWRRRKYQRLDDAIKMKRRLKIARFGSKKSTTNKQKQLKVKKIFNNLGFKNITPMKLVAKFHEAYIDAMIRLAGNKRIDHVRNEAKRVAKSQPIPVLSAPTNEMVDSRAVVEIYKRVVSTRDQQSALIPEFY</sequence>
<protein>
    <submittedName>
        <fullName evidence="1">Uncharacterized protein</fullName>
    </submittedName>
</protein>
<dbReference type="EMBL" id="JBJUIK010000015">
    <property type="protein sequence ID" value="KAL3501780.1"/>
    <property type="molecule type" value="Genomic_DNA"/>
</dbReference>
<evidence type="ECO:0000313" key="1">
    <source>
        <dbReference type="EMBL" id="KAL3501780.1"/>
    </source>
</evidence>
<dbReference type="AlphaFoldDB" id="A0ABD2Y6H3"/>
<proteinExistence type="predicted"/>
<gene>
    <name evidence="1" type="ORF">ACH5RR_036229</name>
</gene>
<accession>A0ABD2Y6H3</accession>
<reference evidence="1 2" key="1">
    <citation type="submission" date="2024-11" db="EMBL/GenBank/DDBJ databases">
        <title>A near-complete genome assembly of Cinchona calisaya.</title>
        <authorList>
            <person name="Lian D.C."/>
            <person name="Zhao X.W."/>
            <person name="Wei L."/>
        </authorList>
    </citation>
    <scope>NUCLEOTIDE SEQUENCE [LARGE SCALE GENOMIC DNA]</scope>
    <source>
        <tissue evidence="1">Nenye</tissue>
    </source>
</reference>
<keyword evidence="2" id="KW-1185">Reference proteome</keyword>
<evidence type="ECO:0000313" key="2">
    <source>
        <dbReference type="Proteomes" id="UP001630127"/>
    </source>
</evidence>
<dbReference type="Proteomes" id="UP001630127">
    <property type="component" value="Unassembled WGS sequence"/>
</dbReference>
<dbReference type="PANTHER" id="PTHR33702">
    <property type="entry name" value="BNAA09G40010D PROTEIN"/>
    <property type="match status" value="1"/>
</dbReference>
<name>A0ABD2Y6H3_9GENT</name>
<comment type="caution">
    <text evidence="1">The sequence shown here is derived from an EMBL/GenBank/DDBJ whole genome shotgun (WGS) entry which is preliminary data.</text>
</comment>